<evidence type="ECO:0000259" key="1">
    <source>
        <dbReference type="PROSITE" id="PS51340"/>
    </source>
</evidence>
<dbReference type="PROSITE" id="PS51340">
    <property type="entry name" value="MOSC"/>
    <property type="match status" value="1"/>
</dbReference>
<dbReference type="EMBL" id="AEIG01000016">
    <property type="protein sequence ID" value="EGG30341.1"/>
    <property type="molecule type" value="Genomic_DNA"/>
</dbReference>
<proteinExistence type="predicted"/>
<protein>
    <recommendedName>
        <fullName evidence="1">MOSC domain-containing protein</fullName>
    </recommendedName>
</protein>
<dbReference type="InterPro" id="IPR005302">
    <property type="entry name" value="MoCF_Sase_C"/>
</dbReference>
<evidence type="ECO:0000313" key="2">
    <source>
        <dbReference type="EMBL" id="EGG30341.1"/>
    </source>
</evidence>
<sequence>MDAAAQGLRTALASNWRGGVCCRVELGAIVRLGDPVYWLDA</sequence>
<dbReference type="AlphaFoldDB" id="F3KZX5"/>
<comment type="caution">
    <text evidence="2">The sequence shown here is derived from an EMBL/GenBank/DDBJ whole genome shotgun (WGS) entry which is preliminary data.</text>
</comment>
<feature type="domain" description="MOSC" evidence="1">
    <location>
        <begin position="1"/>
        <end position="39"/>
    </location>
</feature>
<organism evidence="2 3">
    <name type="scientific">Aequoribacter fuscus</name>
    <dbReference type="NCBI Taxonomy" id="2518989"/>
    <lineage>
        <taxon>Bacteria</taxon>
        <taxon>Pseudomonadati</taxon>
        <taxon>Pseudomonadota</taxon>
        <taxon>Gammaproteobacteria</taxon>
        <taxon>Cellvibrionales</taxon>
        <taxon>Halieaceae</taxon>
        <taxon>Aequoribacter</taxon>
    </lineage>
</organism>
<keyword evidence="3" id="KW-1185">Reference proteome</keyword>
<gene>
    <name evidence="2" type="ORF">IMCC3088_587</name>
</gene>
<name>F3KZX5_9GAMM</name>
<dbReference type="GO" id="GO:0003824">
    <property type="term" value="F:catalytic activity"/>
    <property type="evidence" value="ECO:0007669"/>
    <property type="project" value="InterPro"/>
</dbReference>
<accession>F3KZX5</accession>
<dbReference type="GO" id="GO:0030151">
    <property type="term" value="F:molybdenum ion binding"/>
    <property type="evidence" value="ECO:0007669"/>
    <property type="project" value="InterPro"/>
</dbReference>
<dbReference type="GO" id="GO:0030170">
    <property type="term" value="F:pyridoxal phosphate binding"/>
    <property type="evidence" value="ECO:0007669"/>
    <property type="project" value="InterPro"/>
</dbReference>
<evidence type="ECO:0000313" key="3">
    <source>
        <dbReference type="Proteomes" id="UP000005615"/>
    </source>
</evidence>
<dbReference type="Proteomes" id="UP000005615">
    <property type="component" value="Unassembled WGS sequence"/>
</dbReference>
<reference evidence="2 3" key="1">
    <citation type="journal article" date="2011" name="J. Bacteriol.">
        <title>Genome sequence of strain IMCC3088, a proteorhodopsin-containing marine bacterium belonging to the OM60/NOR5 clade.</title>
        <authorList>
            <person name="Jang Y."/>
            <person name="Oh H.M."/>
            <person name="Kang I."/>
            <person name="Lee K."/>
            <person name="Yang S.J."/>
            <person name="Cho J.C."/>
        </authorList>
    </citation>
    <scope>NUCLEOTIDE SEQUENCE [LARGE SCALE GENOMIC DNA]</scope>
    <source>
        <strain evidence="2 3">IMCC3088</strain>
    </source>
</reference>